<dbReference type="eggNOG" id="ENOG5033CS5">
    <property type="taxonomic scope" value="Bacteria"/>
</dbReference>
<dbReference type="HOGENOM" id="CLU_121872_0_0_9"/>
<dbReference type="Pfam" id="PF13007">
    <property type="entry name" value="LZ_Tnp_IS66"/>
    <property type="match status" value="1"/>
</dbReference>
<evidence type="ECO:0000313" key="3">
    <source>
        <dbReference type="EMBL" id="EEX20745.1"/>
    </source>
</evidence>
<name>C9LAX1_BLAHA</name>
<organism evidence="3 4">
    <name type="scientific">Blautia hansenii DSM 20583</name>
    <dbReference type="NCBI Taxonomy" id="537007"/>
    <lineage>
        <taxon>Bacteria</taxon>
        <taxon>Bacillati</taxon>
        <taxon>Bacillota</taxon>
        <taxon>Clostridia</taxon>
        <taxon>Lachnospirales</taxon>
        <taxon>Lachnospiraceae</taxon>
        <taxon>Blautia</taxon>
    </lineage>
</organism>
<keyword evidence="4" id="KW-1185">Reference proteome</keyword>
<dbReference type="Proteomes" id="UP000003755">
    <property type="component" value="Unassembled WGS sequence"/>
</dbReference>
<feature type="non-terminal residue" evidence="3">
    <location>
        <position position="112"/>
    </location>
</feature>
<sequence>MAVKYTEEQLNSVDKSFLIQLLLQQQEQLEAITKELHASNEKMQLLMEQVILGKQNRFGRSSEKMEDTSQICFQEVDGTIVFFNEAEAVYDLNEKEPDELELKSPKQPKRKG</sequence>
<gene>
    <name evidence="3" type="ORF">BLAHAN_06575</name>
</gene>
<protein>
    <recommendedName>
        <fullName evidence="2">Transposase TnpC homeodomain domain-containing protein</fullName>
    </recommendedName>
</protein>
<reference evidence="3" key="1">
    <citation type="submission" date="2009-09" db="EMBL/GenBank/DDBJ databases">
        <authorList>
            <person name="Weinstock G."/>
            <person name="Sodergren E."/>
            <person name="Clifton S."/>
            <person name="Fulton L."/>
            <person name="Fulton B."/>
            <person name="Courtney L."/>
            <person name="Fronick C."/>
            <person name="Harrison M."/>
            <person name="Strong C."/>
            <person name="Farmer C."/>
            <person name="Delahaunty K."/>
            <person name="Markovic C."/>
            <person name="Hall O."/>
            <person name="Minx P."/>
            <person name="Tomlinson C."/>
            <person name="Mitreva M."/>
            <person name="Nelson J."/>
            <person name="Hou S."/>
            <person name="Wollam A."/>
            <person name="Pepin K.H."/>
            <person name="Johnson M."/>
            <person name="Bhonagiri V."/>
            <person name="Nash W.E."/>
            <person name="Warren W."/>
            <person name="Chinwalla A."/>
            <person name="Mardis E.R."/>
            <person name="Wilson R.K."/>
        </authorList>
    </citation>
    <scope>NUCLEOTIDE SEQUENCE [LARGE SCALE GENOMIC DNA]</scope>
    <source>
        <strain evidence="3">DSM 20583</strain>
    </source>
</reference>
<dbReference type="AlphaFoldDB" id="C9LAX1"/>
<feature type="domain" description="Transposase TnpC homeodomain" evidence="2">
    <location>
        <begin position="46"/>
        <end position="110"/>
    </location>
</feature>
<dbReference type="EMBL" id="ABYU02000041">
    <property type="protein sequence ID" value="EEX20745.1"/>
    <property type="molecule type" value="Genomic_DNA"/>
</dbReference>
<dbReference type="InterPro" id="IPR024463">
    <property type="entry name" value="Transposase_TnpC_homeodom"/>
</dbReference>
<evidence type="ECO:0000259" key="2">
    <source>
        <dbReference type="Pfam" id="PF13007"/>
    </source>
</evidence>
<evidence type="ECO:0000313" key="4">
    <source>
        <dbReference type="Proteomes" id="UP000003755"/>
    </source>
</evidence>
<proteinExistence type="predicted"/>
<evidence type="ECO:0000256" key="1">
    <source>
        <dbReference type="SAM" id="Coils"/>
    </source>
</evidence>
<keyword evidence="1" id="KW-0175">Coiled coil</keyword>
<feature type="coiled-coil region" evidence="1">
    <location>
        <begin position="22"/>
        <end position="49"/>
    </location>
</feature>
<accession>C9LAX1</accession>
<comment type="caution">
    <text evidence="3">The sequence shown here is derived from an EMBL/GenBank/DDBJ whole genome shotgun (WGS) entry which is preliminary data.</text>
</comment>